<feature type="region of interest" description="Disordered" evidence="1">
    <location>
        <begin position="256"/>
        <end position="277"/>
    </location>
</feature>
<dbReference type="OrthoDB" id="6077599at2759"/>
<feature type="domain" description="Macro" evidence="2">
    <location>
        <begin position="72"/>
        <end position="254"/>
    </location>
</feature>
<dbReference type="PANTHER" id="PTHR11106:SF27">
    <property type="entry name" value="MACRO DOMAIN-CONTAINING PROTEIN"/>
    <property type="match status" value="1"/>
</dbReference>
<evidence type="ECO:0000313" key="3">
    <source>
        <dbReference type="EMBL" id="KAF5342366.1"/>
    </source>
</evidence>
<dbReference type="Pfam" id="PF01661">
    <property type="entry name" value="Macro"/>
    <property type="match status" value="1"/>
</dbReference>
<dbReference type="SMART" id="SM00506">
    <property type="entry name" value="A1pp"/>
    <property type="match status" value="1"/>
</dbReference>
<protein>
    <recommendedName>
        <fullName evidence="2">Macro domain-containing protein</fullName>
    </recommendedName>
</protein>
<dbReference type="CDD" id="cd02908">
    <property type="entry name" value="Macro_OAADPr_deacetylase"/>
    <property type="match status" value="1"/>
</dbReference>
<sequence>MSSSTPISIPEPAQELEDHTSDIDIDSDNHDDSETDSDTNPTLADDMIRVSSIATLGQMYKDGLLKAAAKENVKRSVNKALLERVSLFRGDIVKLEVDSIVNAANKSLLGGGGVDGAIHAAAGPKLVAECRQLNGCETGQSKITRGYNLPSAHVIHTVGPVYGLPDIETKAAQLSSCYKTSLQLAVENSLKHIAFPCISTGIYGYPIEDATHIALKTVRDFIESEEGSKLERVIFVIWTPRDKGVYETLLPEYFPPAEESTSTESAEASTTASAPAE</sequence>
<dbReference type="AlphaFoldDB" id="A0A8H5CID0"/>
<feature type="compositionally biased region" description="Basic and acidic residues" evidence="1">
    <location>
        <begin position="16"/>
        <end position="32"/>
    </location>
</feature>
<dbReference type="NCBIfam" id="NF001664">
    <property type="entry name" value="PRK00431.1-6"/>
    <property type="match status" value="1"/>
</dbReference>
<dbReference type="InterPro" id="IPR043472">
    <property type="entry name" value="Macro_dom-like"/>
</dbReference>
<dbReference type="Proteomes" id="UP000541558">
    <property type="component" value="Unassembled WGS sequence"/>
</dbReference>
<accession>A0A8H5CID0</accession>
<evidence type="ECO:0000259" key="2">
    <source>
        <dbReference type="PROSITE" id="PS51154"/>
    </source>
</evidence>
<feature type="region of interest" description="Disordered" evidence="1">
    <location>
        <begin position="1"/>
        <end position="43"/>
    </location>
</feature>
<dbReference type="InterPro" id="IPR002589">
    <property type="entry name" value="Macro_dom"/>
</dbReference>
<dbReference type="SUPFAM" id="SSF52949">
    <property type="entry name" value="Macro domain-like"/>
    <property type="match status" value="1"/>
</dbReference>
<dbReference type="Gene3D" id="3.40.220.10">
    <property type="entry name" value="Leucine Aminopeptidase, subunit E, domain 1"/>
    <property type="match status" value="1"/>
</dbReference>
<keyword evidence="4" id="KW-1185">Reference proteome</keyword>
<reference evidence="3 4" key="1">
    <citation type="journal article" date="2020" name="ISME J.">
        <title>Uncovering the hidden diversity of litter-decomposition mechanisms in mushroom-forming fungi.</title>
        <authorList>
            <person name="Floudas D."/>
            <person name="Bentzer J."/>
            <person name="Ahren D."/>
            <person name="Johansson T."/>
            <person name="Persson P."/>
            <person name="Tunlid A."/>
        </authorList>
    </citation>
    <scope>NUCLEOTIDE SEQUENCE [LARGE SCALE GENOMIC DNA]</scope>
    <source>
        <strain evidence="3 4">CBS 175.51</strain>
    </source>
</reference>
<comment type="caution">
    <text evidence="3">The sequence shown here is derived from an EMBL/GenBank/DDBJ whole genome shotgun (WGS) entry which is preliminary data.</text>
</comment>
<gene>
    <name evidence="3" type="ORF">D9611_001758</name>
</gene>
<evidence type="ECO:0000256" key="1">
    <source>
        <dbReference type="SAM" id="MobiDB-lite"/>
    </source>
</evidence>
<dbReference type="PROSITE" id="PS51154">
    <property type="entry name" value="MACRO"/>
    <property type="match status" value="1"/>
</dbReference>
<dbReference type="PANTHER" id="PTHR11106">
    <property type="entry name" value="GANGLIOSIDE INDUCED DIFFERENTIATION ASSOCIATED PROTEIN 2-RELATED"/>
    <property type="match status" value="1"/>
</dbReference>
<evidence type="ECO:0000313" key="4">
    <source>
        <dbReference type="Proteomes" id="UP000541558"/>
    </source>
</evidence>
<name>A0A8H5CID0_9AGAR</name>
<organism evidence="3 4">
    <name type="scientific">Ephemerocybe angulata</name>
    <dbReference type="NCBI Taxonomy" id="980116"/>
    <lineage>
        <taxon>Eukaryota</taxon>
        <taxon>Fungi</taxon>
        <taxon>Dikarya</taxon>
        <taxon>Basidiomycota</taxon>
        <taxon>Agaricomycotina</taxon>
        <taxon>Agaricomycetes</taxon>
        <taxon>Agaricomycetidae</taxon>
        <taxon>Agaricales</taxon>
        <taxon>Agaricineae</taxon>
        <taxon>Psathyrellaceae</taxon>
        <taxon>Ephemerocybe</taxon>
    </lineage>
</organism>
<dbReference type="EMBL" id="JAACJK010000001">
    <property type="protein sequence ID" value="KAF5342366.1"/>
    <property type="molecule type" value="Genomic_DNA"/>
</dbReference>
<proteinExistence type="predicted"/>